<dbReference type="Proteomes" id="UP001163835">
    <property type="component" value="Unassembled WGS sequence"/>
</dbReference>
<keyword evidence="2" id="KW-1185">Reference proteome</keyword>
<organism evidence="1 2">
    <name type="scientific">Lentinula aff. lateritia</name>
    <dbReference type="NCBI Taxonomy" id="2804960"/>
    <lineage>
        <taxon>Eukaryota</taxon>
        <taxon>Fungi</taxon>
        <taxon>Dikarya</taxon>
        <taxon>Basidiomycota</taxon>
        <taxon>Agaricomycotina</taxon>
        <taxon>Agaricomycetes</taxon>
        <taxon>Agaricomycetidae</taxon>
        <taxon>Agaricales</taxon>
        <taxon>Marasmiineae</taxon>
        <taxon>Omphalotaceae</taxon>
        <taxon>Lentinula</taxon>
    </lineage>
</organism>
<reference evidence="1" key="1">
    <citation type="submission" date="2022-09" db="EMBL/GenBank/DDBJ databases">
        <title>A Global Phylogenomic Analysis of the Shiitake Genus Lentinula.</title>
        <authorList>
            <consortium name="DOE Joint Genome Institute"/>
            <person name="Sierra-Patev S."/>
            <person name="Min B."/>
            <person name="Naranjo-Ortiz M."/>
            <person name="Looney B."/>
            <person name="Konkel Z."/>
            <person name="Slot J.C."/>
            <person name="Sakamoto Y."/>
            <person name="Steenwyk J.L."/>
            <person name="Rokas A."/>
            <person name="Carro J."/>
            <person name="Camarero S."/>
            <person name="Ferreira P."/>
            <person name="Molpeceres G."/>
            <person name="Ruiz-Duenas F.J."/>
            <person name="Serrano A."/>
            <person name="Henrissat B."/>
            <person name="Drula E."/>
            <person name="Hughes K.W."/>
            <person name="Mata J.L."/>
            <person name="Ishikawa N.K."/>
            <person name="Vargas-Isla R."/>
            <person name="Ushijima S."/>
            <person name="Smith C.A."/>
            <person name="Ahrendt S."/>
            <person name="Andreopoulos W."/>
            <person name="He G."/>
            <person name="Labutti K."/>
            <person name="Lipzen A."/>
            <person name="Ng V."/>
            <person name="Riley R."/>
            <person name="Sandor L."/>
            <person name="Barry K."/>
            <person name="Martinez A.T."/>
            <person name="Xiao Y."/>
            <person name="Gibbons J.G."/>
            <person name="Terashima K."/>
            <person name="Grigoriev I.V."/>
            <person name="Hibbett D.S."/>
        </authorList>
    </citation>
    <scope>NUCLEOTIDE SEQUENCE</scope>
    <source>
        <strain evidence="1">TMI1499</strain>
    </source>
</reference>
<proteinExistence type="predicted"/>
<protein>
    <submittedName>
        <fullName evidence="1">Uncharacterized protein</fullName>
    </submittedName>
</protein>
<comment type="caution">
    <text evidence="1">The sequence shown here is derived from an EMBL/GenBank/DDBJ whole genome shotgun (WGS) entry which is preliminary data.</text>
</comment>
<dbReference type="EMBL" id="MU795083">
    <property type="protein sequence ID" value="KAJ3810872.1"/>
    <property type="molecule type" value="Genomic_DNA"/>
</dbReference>
<sequence>MKFWNKTIVDWFATTPPIKTVRSTSNRLCFALALLHYSREVNLKPSKDDTLCTSKFVTFRETGMKFSPLKTERRSESKELKTPGARDCWPVRIRRRKHLDSGHPNLELLANVILSRSEAAYPVKADNVLDDIEAKFFPSSEMSWGVTLGVEGTISKDRGDVMFEFETGPPSPDSRSRYSSISPSHRDAEKPTESEDVIPWTILREKCLSENLREDLPGKLTYSLSISASRMEWTFSLSQILKLSTGGWERYCAMTGLKEEGQTKNKKNNLCKRACRKAGHVQLVNGAGCARKRKSNSVDGTLLLHISWLRSMFKAFKGIVNLLAKLRYGVSKYFEGTVMSLGGLPTIFIFFERQGFCFKPKGGEHTKRISSEDAGRTVWDLVMILLPGEQSLRMTLQLYPSLFLRVMCRK</sequence>
<evidence type="ECO:0000313" key="2">
    <source>
        <dbReference type="Proteomes" id="UP001163835"/>
    </source>
</evidence>
<accession>A0ACC1U1G5</accession>
<evidence type="ECO:0000313" key="1">
    <source>
        <dbReference type="EMBL" id="KAJ3810872.1"/>
    </source>
</evidence>
<name>A0ACC1U1G5_9AGAR</name>
<gene>
    <name evidence="1" type="ORF">F5876DRAFT_65265</name>
</gene>